<proteinExistence type="inferred from homology"/>
<comment type="caution">
    <text evidence="8">The sequence shown here is derived from an EMBL/GenBank/DDBJ whole genome shotgun (WGS) entry which is preliminary data.</text>
</comment>
<evidence type="ECO:0000256" key="1">
    <source>
        <dbReference type="ARBA" id="ARBA00004141"/>
    </source>
</evidence>
<dbReference type="PANTHER" id="PTHR43791:SF4">
    <property type="entry name" value="PANTOTHENATE TRANSPORTER FEN2"/>
    <property type="match status" value="1"/>
</dbReference>
<evidence type="ECO:0000256" key="3">
    <source>
        <dbReference type="ARBA" id="ARBA00022692"/>
    </source>
</evidence>
<evidence type="ECO:0000256" key="4">
    <source>
        <dbReference type="ARBA" id="ARBA00022989"/>
    </source>
</evidence>
<organism evidence="8 9">
    <name type="scientific">Trichosporon asahii var. asahii (strain CBS 8904)</name>
    <name type="common">Yeast</name>
    <dbReference type="NCBI Taxonomy" id="1220162"/>
    <lineage>
        <taxon>Eukaryota</taxon>
        <taxon>Fungi</taxon>
        <taxon>Dikarya</taxon>
        <taxon>Basidiomycota</taxon>
        <taxon>Agaricomycotina</taxon>
        <taxon>Tremellomycetes</taxon>
        <taxon>Trichosporonales</taxon>
        <taxon>Trichosporonaceae</taxon>
        <taxon>Trichosporon</taxon>
    </lineage>
</organism>
<feature type="transmembrane region" description="Helical" evidence="7">
    <location>
        <begin position="218"/>
        <end position="239"/>
    </location>
</feature>
<dbReference type="FunCoup" id="K1VII4">
    <property type="interactions" value="188"/>
</dbReference>
<evidence type="ECO:0000256" key="5">
    <source>
        <dbReference type="ARBA" id="ARBA00023136"/>
    </source>
</evidence>
<dbReference type="HOGENOM" id="CLU_001265_4_2_1"/>
<evidence type="ECO:0000256" key="7">
    <source>
        <dbReference type="SAM" id="Phobius"/>
    </source>
</evidence>
<dbReference type="InParanoid" id="K1VII4"/>
<dbReference type="GO" id="GO:0015233">
    <property type="term" value="F:pantothenate transmembrane transporter activity"/>
    <property type="evidence" value="ECO:0007669"/>
    <property type="project" value="TreeGrafter"/>
</dbReference>
<comment type="similarity">
    <text evidence="6">Belongs to the major facilitator superfamily. Allantoate permease family.</text>
</comment>
<dbReference type="STRING" id="1220162.K1VII4"/>
<evidence type="ECO:0008006" key="10">
    <source>
        <dbReference type="Google" id="ProtNLM"/>
    </source>
</evidence>
<dbReference type="FunFam" id="1.20.1250.20:FF:000065">
    <property type="entry name" value="Putative MFS pantothenate transporter"/>
    <property type="match status" value="1"/>
</dbReference>
<dbReference type="GO" id="GO:0098717">
    <property type="term" value="P:pantothenate import across plasma membrane"/>
    <property type="evidence" value="ECO:0007669"/>
    <property type="project" value="TreeGrafter"/>
</dbReference>
<dbReference type="OrthoDB" id="3639251at2759"/>
<dbReference type="OMA" id="GMAGTMF"/>
<dbReference type="GO" id="GO:0005886">
    <property type="term" value="C:plasma membrane"/>
    <property type="evidence" value="ECO:0007669"/>
    <property type="project" value="TreeGrafter"/>
</dbReference>
<protein>
    <recommendedName>
        <fullName evidence="10">Major facilitator superfamily (MFS) profile domain-containing protein</fullName>
    </recommendedName>
</protein>
<dbReference type="AlphaFoldDB" id="K1VII4"/>
<keyword evidence="5 7" id="KW-0472">Membrane</keyword>
<evidence type="ECO:0000313" key="8">
    <source>
        <dbReference type="EMBL" id="EKD00576.1"/>
    </source>
</evidence>
<dbReference type="InterPro" id="IPR036259">
    <property type="entry name" value="MFS_trans_sf"/>
</dbReference>
<evidence type="ECO:0000256" key="2">
    <source>
        <dbReference type="ARBA" id="ARBA00022448"/>
    </source>
</evidence>
<reference evidence="8 9" key="1">
    <citation type="journal article" date="2012" name="Eukaryot. Cell">
        <title>Genome sequence of the Trichosporon asahii environmental strain CBS 8904.</title>
        <authorList>
            <person name="Yang R.Y."/>
            <person name="Li H.T."/>
            <person name="Zhu H."/>
            <person name="Zhou G.P."/>
            <person name="Wang M."/>
            <person name="Wang L."/>
        </authorList>
    </citation>
    <scope>NUCLEOTIDE SEQUENCE [LARGE SCALE GENOMIC DNA]</scope>
    <source>
        <strain evidence="8 9">CBS 8904</strain>
    </source>
</reference>
<feature type="transmembrane region" description="Helical" evidence="7">
    <location>
        <begin position="251"/>
        <end position="271"/>
    </location>
</feature>
<evidence type="ECO:0000256" key="6">
    <source>
        <dbReference type="ARBA" id="ARBA00037968"/>
    </source>
</evidence>
<feature type="transmembrane region" description="Helical" evidence="7">
    <location>
        <begin position="359"/>
        <end position="380"/>
    </location>
</feature>
<feature type="transmembrane region" description="Helical" evidence="7">
    <location>
        <begin position="155"/>
        <end position="173"/>
    </location>
</feature>
<evidence type="ECO:0000313" key="9">
    <source>
        <dbReference type="Proteomes" id="UP000006757"/>
    </source>
</evidence>
<keyword evidence="3 7" id="KW-0812">Transmembrane</keyword>
<dbReference type="EMBL" id="AMBO01000339">
    <property type="protein sequence ID" value="EKD00576.1"/>
    <property type="molecule type" value="Genomic_DNA"/>
</dbReference>
<keyword evidence="9" id="KW-1185">Reference proteome</keyword>
<comment type="subcellular location">
    <subcellularLocation>
        <location evidence="1">Membrane</location>
        <topology evidence="1">Multi-pass membrane protein</topology>
    </subcellularLocation>
</comment>
<sequence length="526" mass="57629">MHMPTSFPLYFILITRKIDKHAASIAVPAAILRLQYPLYDPRIGVATQHTPGLAVGRAAPVPGREEAAVQAGPGHSPLARSAGSARSRQTYSCVSFWVNYLDRGALSNAYVTGMKEDLHLHGHQFNVVNTCLTVGSDIIGQVPHALAIQAVPPRLWFPSMVLLWGLLTMITAAARTFAHLCAIRFFMGLVEASTYSGTQYVIGAWYRPEEMGKRTGLFAASGMAGTMFSGALMAAINCTLDGRRGLPGWKWLWIILGCMTVPVGLVGYVVFPDLPGTTRAFWLSESERRLAVERLPKPPERSEGHRLGMDLARRVLLRPEFYTLSLFWVIGGALEAFSTQSCMLLWMKAVGRFTRAQNNTYPLGVTAVGIVATLLTSVGIDASGKHMVWGFAACALQIAACGMLIAPRLRDGAVFAAYSYMIQPVCFTWANKILLRTGDEAARAVTLADARFAFWGIVLYPVPDAETLFRKGTIAMFVVSGLLALWIVVVWYLEKWVVRRVPPPKEEPAIEIEIPGKDSDLSITKV</sequence>
<dbReference type="SUPFAM" id="SSF103473">
    <property type="entry name" value="MFS general substrate transporter"/>
    <property type="match status" value="1"/>
</dbReference>
<accession>K1VII4</accession>
<feature type="transmembrane region" description="Helical" evidence="7">
    <location>
        <begin position="474"/>
        <end position="493"/>
    </location>
</feature>
<dbReference type="eggNOG" id="KOG2533">
    <property type="taxonomic scope" value="Eukaryota"/>
</dbReference>
<dbReference type="Pfam" id="PF07690">
    <property type="entry name" value="MFS_1"/>
    <property type="match status" value="1"/>
</dbReference>
<gene>
    <name evidence="8" type="ORF">A1Q2_05126</name>
</gene>
<keyword evidence="4 7" id="KW-1133">Transmembrane helix</keyword>
<dbReference type="Proteomes" id="UP000006757">
    <property type="component" value="Unassembled WGS sequence"/>
</dbReference>
<dbReference type="Gene3D" id="1.20.1250.20">
    <property type="entry name" value="MFS general substrate transporter like domains"/>
    <property type="match status" value="1"/>
</dbReference>
<feature type="transmembrane region" description="Helical" evidence="7">
    <location>
        <begin position="326"/>
        <end position="347"/>
    </location>
</feature>
<name>K1VII4_TRIAC</name>
<dbReference type="InterPro" id="IPR011701">
    <property type="entry name" value="MFS"/>
</dbReference>
<dbReference type="PANTHER" id="PTHR43791">
    <property type="entry name" value="PERMEASE-RELATED"/>
    <property type="match status" value="1"/>
</dbReference>
<feature type="transmembrane region" description="Helical" evidence="7">
    <location>
        <begin position="386"/>
        <end position="406"/>
    </location>
</feature>
<keyword evidence="2" id="KW-0813">Transport</keyword>